<dbReference type="InterPro" id="IPR013201">
    <property type="entry name" value="Prot_inhib_I29"/>
</dbReference>
<dbReference type="Pfam" id="PF00112">
    <property type="entry name" value="Peptidase_C1"/>
    <property type="match status" value="1"/>
</dbReference>
<dbReference type="InterPro" id="IPR037277">
    <property type="entry name" value="Granulin_sf"/>
</dbReference>
<evidence type="ECO:0000256" key="4">
    <source>
        <dbReference type="ARBA" id="ARBA00022801"/>
    </source>
</evidence>
<dbReference type="GO" id="GO:0008234">
    <property type="term" value="F:cysteine-type peptidase activity"/>
    <property type="evidence" value="ECO:0007669"/>
    <property type="project" value="UniProtKB-KW"/>
</dbReference>
<dbReference type="InterPro" id="IPR025661">
    <property type="entry name" value="Pept_asp_AS"/>
</dbReference>
<dbReference type="CDD" id="cd02248">
    <property type="entry name" value="Peptidase_C1A"/>
    <property type="match status" value="1"/>
</dbReference>
<dbReference type="InterPro" id="IPR013128">
    <property type="entry name" value="Peptidase_C1A"/>
</dbReference>
<feature type="region of interest" description="Disordered" evidence="8">
    <location>
        <begin position="333"/>
        <end position="377"/>
    </location>
</feature>
<evidence type="ECO:0000256" key="1">
    <source>
        <dbReference type="ARBA" id="ARBA00008455"/>
    </source>
</evidence>
<evidence type="ECO:0000256" key="7">
    <source>
        <dbReference type="ARBA" id="ARBA00023180"/>
    </source>
</evidence>
<reference evidence="12" key="1">
    <citation type="submission" date="2021-01" db="EMBL/GenBank/DDBJ databases">
        <authorList>
            <person name="Corre E."/>
            <person name="Pelletier E."/>
            <person name="Niang G."/>
            <person name="Scheremetjew M."/>
            <person name="Finn R."/>
            <person name="Kale V."/>
            <person name="Holt S."/>
            <person name="Cochrane G."/>
            <person name="Meng A."/>
            <person name="Brown T."/>
            <person name="Cohen L."/>
        </authorList>
    </citation>
    <scope>NUCLEOTIDE SEQUENCE</scope>
    <source>
        <strain evidence="12">CCMP1897</strain>
    </source>
</reference>
<evidence type="ECO:0008006" key="13">
    <source>
        <dbReference type="Google" id="ProtNLM"/>
    </source>
</evidence>
<dbReference type="SMART" id="SM00277">
    <property type="entry name" value="GRAN"/>
    <property type="match status" value="1"/>
</dbReference>
<gene>
    <name evidence="12" type="ORF">PSAL00342_LOCUS3134</name>
</gene>
<dbReference type="InterPro" id="IPR000169">
    <property type="entry name" value="Pept_cys_AS"/>
</dbReference>
<dbReference type="Pfam" id="PF00396">
    <property type="entry name" value="Granulin"/>
    <property type="match status" value="1"/>
</dbReference>
<dbReference type="InterPro" id="IPR000118">
    <property type="entry name" value="Granulin"/>
</dbReference>
<evidence type="ECO:0000259" key="11">
    <source>
        <dbReference type="SMART" id="SM00848"/>
    </source>
</evidence>
<dbReference type="Gene3D" id="3.90.70.10">
    <property type="entry name" value="Cysteine proteinases"/>
    <property type="match status" value="1"/>
</dbReference>
<feature type="domain" description="Granulins" evidence="9">
    <location>
        <begin position="377"/>
        <end position="434"/>
    </location>
</feature>
<accession>A0A7S3UE94</accession>
<evidence type="ECO:0000313" key="12">
    <source>
        <dbReference type="EMBL" id="CAE0609315.1"/>
    </source>
</evidence>
<evidence type="ECO:0000256" key="2">
    <source>
        <dbReference type="ARBA" id="ARBA00022670"/>
    </source>
</evidence>
<dbReference type="PRINTS" id="PR00705">
    <property type="entry name" value="PAPAIN"/>
</dbReference>
<dbReference type="PROSITE" id="PS00639">
    <property type="entry name" value="THIOL_PROTEASE_HIS"/>
    <property type="match status" value="1"/>
</dbReference>
<keyword evidence="2" id="KW-0645">Protease</keyword>
<evidence type="ECO:0000259" key="10">
    <source>
        <dbReference type="SMART" id="SM00645"/>
    </source>
</evidence>
<dbReference type="PROSITE" id="PS00139">
    <property type="entry name" value="THIOL_PROTEASE_CYS"/>
    <property type="match status" value="1"/>
</dbReference>
<keyword evidence="6" id="KW-1015">Disulfide bond</keyword>
<dbReference type="PROSITE" id="PS00640">
    <property type="entry name" value="THIOL_PROTEASE_ASN"/>
    <property type="match status" value="1"/>
</dbReference>
<evidence type="ECO:0000256" key="6">
    <source>
        <dbReference type="ARBA" id="ARBA00023157"/>
    </source>
</evidence>
<dbReference type="SUPFAM" id="SSF54001">
    <property type="entry name" value="Cysteine proteinases"/>
    <property type="match status" value="1"/>
</dbReference>
<dbReference type="AlphaFoldDB" id="A0A7S3UE94"/>
<dbReference type="SMART" id="SM00848">
    <property type="entry name" value="Inhibitor_I29"/>
    <property type="match status" value="1"/>
</dbReference>
<keyword evidence="4" id="KW-0378">Hydrolase</keyword>
<comment type="similarity">
    <text evidence="1">Belongs to the peptidase C1 family.</text>
</comment>
<protein>
    <recommendedName>
        <fullName evidence="13">Granulins domain-containing protein</fullName>
    </recommendedName>
</protein>
<dbReference type="FunFam" id="3.90.70.10:FF:000023">
    <property type="entry name" value="Senescence-specific cysteine protease SAG39"/>
    <property type="match status" value="1"/>
</dbReference>
<evidence type="ECO:0000256" key="8">
    <source>
        <dbReference type="SAM" id="MobiDB-lite"/>
    </source>
</evidence>
<feature type="region of interest" description="Disordered" evidence="8">
    <location>
        <begin position="452"/>
        <end position="473"/>
    </location>
</feature>
<dbReference type="InterPro" id="IPR039417">
    <property type="entry name" value="Peptidase_C1A_papain-like"/>
</dbReference>
<feature type="compositionally biased region" description="Pro residues" evidence="8">
    <location>
        <begin position="345"/>
        <end position="373"/>
    </location>
</feature>
<keyword evidence="5" id="KW-0788">Thiol protease</keyword>
<dbReference type="InterPro" id="IPR038765">
    <property type="entry name" value="Papain-like_cys_pep_sf"/>
</dbReference>
<evidence type="ECO:0000256" key="3">
    <source>
        <dbReference type="ARBA" id="ARBA00022729"/>
    </source>
</evidence>
<dbReference type="Gene3D" id="2.10.25.160">
    <property type="entry name" value="Granulin"/>
    <property type="match status" value="1"/>
</dbReference>
<evidence type="ECO:0000259" key="9">
    <source>
        <dbReference type="SMART" id="SM00277"/>
    </source>
</evidence>
<feature type="domain" description="Cathepsin propeptide inhibitor" evidence="11">
    <location>
        <begin position="30"/>
        <end position="86"/>
    </location>
</feature>
<proteinExistence type="inferred from homology"/>
<dbReference type="InterPro" id="IPR025660">
    <property type="entry name" value="Pept_his_AS"/>
</dbReference>
<name>A0A7S3UE94_9CHLO</name>
<dbReference type="InterPro" id="IPR000668">
    <property type="entry name" value="Peptidase_C1A_C"/>
</dbReference>
<dbReference type="PANTHER" id="PTHR12411">
    <property type="entry name" value="CYSTEINE PROTEASE FAMILY C1-RELATED"/>
    <property type="match status" value="1"/>
</dbReference>
<evidence type="ECO:0000256" key="5">
    <source>
        <dbReference type="ARBA" id="ARBA00022807"/>
    </source>
</evidence>
<organism evidence="12">
    <name type="scientific">Picocystis salinarum</name>
    <dbReference type="NCBI Taxonomy" id="88271"/>
    <lineage>
        <taxon>Eukaryota</taxon>
        <taxon>Viridiplantae</taxon>
        <taxon>Chlorophyta</taxon>
        <taxon>Picocystophyceae</taxon>
        <taxon>Picocystales</taxon>
        <taxon>Picocystaceae</taxon>
        <taxon>Picocystis</taxon>
    </lineage>
</organism>
<dbReference type="SUPFAM" id="SSF57277">
    <property type="entry name" value="Granulin repeat"/>
    <property type="match status" value="1"/>
</dbReference>
<feature type="domain" description="Peptidase C1A papain C-terminal" evidence="10">
    <location>
        <begin position="119"/>
        <end position="340"/>
    </location>
</feature>
<sequence length="473" mass="51249">MAATTWTAPEPNERTTARYEEVHVDLRAKFHEWTVRFGKAYDTAEEWEERLLVFASNAAYVREYNAKHTSHWLGLNGLADLTVDEFKAKYLGLDAKPRQGMLRNSNAAFRYENVDLQKLPDQVDWRKKGAVTHVKNQGMCGSCWSFSTTGSVEGINAIYTGELVALSEQELIDCDTTRDHGCHGGLMDYAFDFIIQNGGITTEADYPYTMSQGVCRNARSVVTIDGYEDVPSNDESALQKAAAHQPISVAIEADKRAFQLYSGGVFDNEDCGTALDHGVLIVGYGTTSPSESANKGSAEYWIVKNSWGSLWGEEGYVRLARNTGSPEGMCGIAMMPSYPTKDEPNPPPGPPLPPPSPPGPGPSPGPPTPPGPGPVQCANGQQCAPHSTCCCLVNFSGTCFVYGCCPYPQATCCDDHIHCCPTAHPICDTKAGKCKASSAPDALTVPIGVKSPAKRSFSRSDPMLLTEKKLNED</sequence>
<keyword evidence="7" id="KW-0325">Glycoprotein</keyword>
<dbReference type="GO" id="GO:0006508">
    <property type="term" value="P:proteolysis"/>
    <property type="evidence" value="ECO:0007669"/>
    <property type="project" value="UniProtKB-KW"/>
</dbReference>
<dbReference type="EMBL" id="HBIS01003482">
    <property type="protein sequence ID" value="CAE0609315.1"/>
    <property type="molecule type" value="Transcribed_RNA"/>
</dbReference>
<dbReference type="SMART" id="SM00645">
    <property type="entry name" value="Pept_C1"/>
    <property type="match status" value="1"/>
</dbReference>
<dbReference type="Pfam" id="PF08246">
    <property type="entry name" value="Inhibitor_I29"/>
    <property type="match status" value="1"/>
</dbReference>
<keyword evidence="3" id="KW-0732">Signal</keyword>